<dbReference type="Gene3D" id="3.30.420.10">
    <property type="entry name" value="Ribonuclease H-like superfamily/Ribonuclease H"/>
    <property type="match status" value="1"/>
</dbReference>
<keyword evidence="4" id="KW-1185">Reference proteome</keyword>
<dbReference type="InterPro" id="IPR012337">
    <property type="entry name" value="RNaseH-like_sf"/>
</dbReference>
<dbReference type="NCBIfam" id="NF033516">
    <property type="entry name" value="transpos_IS3"/>
    <property type="match status" value="1"/>
</dbReference>
<dbReference type="GO" id="GO:0015074">
    <property type="term" value="P:DNA integration"/>
    <property type="evidence" value="ECO:0007669"/>
    <property type="project" value="InterPro"/>
</dbReference>
<dbReference type="Pfam" id="PF00665">
    <property type="entry name" value="rve"/>
    <property type="match status" value="1"/>
</dbReference>
<dbReference type="InterPro" id="IPR050900">
    <property type="entry name" value="Transposase_IS3/IS150/IS904"/>
</dbReference>
<evidence type="ECO:0000256" key="1">
    <source>
        <dbReference type="SAM" id="MobiDB-lite"/>
    </source>
</evidence>
<proteinExistence type="predicted"/>
<dbReference type="SUPFAM" id="SSF53098">
    <property type="entry name" value="Ribonuclease H-like"/>
    <property type="match status" value="1"/>
</dbReference>
<feature type="region of interest" description="Disordered" evidence="1">
    <location>
        <begin position="175"/>
        <end position="194"/>
    </location>
</feature>
<dbReference type="InterPro" id="IPR036397">
    <property type="entry name" value="RNaseH_sf"/>
</dbReference>
<protein>
    <submittedName>
        <fullName evidence="3">IS3 family transposase</fullName>
    </submittedName>
</protein>
<feature type="region of interest" description="Disordered" evidence="1">
    <location>
        <begin position="473"/>
        <end position="499"/>
    </location>
</feature>
<feature type="compositionally biased region" description="Low complexity" evidence="1">
    <location>
        <begin position="488"/>
        <end position="499"/>
    </location>
</feature>
<feature type="domain" description="Integrase catalytic" evidence="2">
    <location>
        <begin position="275"/>
        <end position="437"/>
    </location>
</feature>
<evidence type="ECO:0000313" key="4">
    <source>
        <dbReference type="Proteomes" id="UP001138997"/>
    </source>
</evidence>
<dbReference type="InterPro" id="IPR048020">
    <property type="entry name" value="Transpos_IS3"/>
</dbReference>
<dbReference type="GO" id="GO:0003676">
    <property type="term" value="F:nucleic acid binding"/>
    <property type="evidence" value="ECO:0007669"/>
    <property type="project" value="InterPro"/>
</dbReference>
<evidence type="ECO:0000313" key="3">
    <source>
        <dbReference type="EMBL" id="MCD5314851.1"/>
    </source>
</evidence>
<dbReference type="Proteomes" id="UP001138997">
    <property type="component" value="Unassembled WGS sequence"/>
</dbReference>
<dbReference type="AlphaFoldDB" id="A0A9X1NJH2"/>
<dbReference type="EMBL" id="JAJOMB010000018">
    <property type="protein sequence ID" value="MCD5314851.1"/>
    <property type="molecule type" value="Genomic_DNA"/>
</dbReference>
<gene>
    <name evidence="3" type="ORF">LR394_28510</name>
</gene>
<organism evidence="3 4">
    <name type="scientific">Kineosporia babensis</name>
    <dbReference type="NCBI Taxonomy" id="499548"/>
    <lineage>
        <taxon>Bacteria</taxon>
        <taxon>Bacillati</taxon>
        <taxon>Actinomycetota</taxon>
        <taxon>Actinomycetes</taxon>
        <taxon>Kineosporiales</taxon>
        <taxon>Kineosporiaceae</taxon>
        <taxon>Kineosporia</taxon>
    </lineage>
</organism>
<dbReference type="PANTHER" id="PTHR46889:SF4">
    <property type="entry name" value="TRANSPOSASE INSO FOR INSERTION SEQUENCE ELEMENT IS911B-RELATED"/>
    <property type="match status" value="1"/>
</dbReference>
<dbReference type="InterPro" id="IPR001584">
    <property type="entry name" value="Integrase_cat-core"/>
</dbReference>
<name>A0A9X1NJH2_9ACTN</name>
<evidence type="ECO:0000259" key="2">
    <source>
        <dbReference type="PROSITE" id="PS50994"/>
    </source>
</evidence>
<accession>A0A9X1NJH2</accession>
<dbReference type="RefSeq" id="WP_231447683.1">
    <property type="nucleotide sequence ID" value="NZ_JAJOMB010000018.1"/>
</dbReference>
<feature type="region of interest" description="Disordered" evidence="1">
    <location>
        <begin position="1"/>
        <end position="29"/>
    </location>
</feature>
<dbReference type="PANTHER" id="PTHR46889">
    <property type="entry name" value="TRANSPOSASE INSF FOR INSERTION SEQUENCE IS3B-RELATED"/>
    <property type="match status" value="1"/>
</dbReference>
<comment type="caution">
    <text evidence="3">The sequence shown here is derived from an EMBL/GenBank/DDBJ whole genome shotgun (WGS) entry which is preliminary data.</text>
</comment>
<reference evidence="3" key="1">
    <citation type="submission" date="2021-11" db="EMBL/GenBank/DDBJ databases">
        <title>Streptomyces corallinus and Kineosporia corallina sp. nov., two new coral-derived marine actinobacteria.</title>
        <authorList>
            <person name="Buangrab K."/>
            <person name="Sutthacheep M."/>
            <person name="Yeemin T."/>
            <person name="Harunari E."/>
            <person name="Igarashi Y."/>
            <person name="Sripreechasak P."/>
            <person name="Kanchanasin P."/>
            <person name="Tanasupawat S."/>
            <person name="Phongsopitanun W."/>
        </authorList>
    </citation>
    <scope>NUCLEOTIDE SEQUENCE</scope>
    <source>
        <strain evidence="3">JCM 31032</strain>
    </source>
</reference>
<sequence>MTVPGPVAQDGSMSGKEPGPAGGRARRSFTPAQKLEFLARYEQAVQDREGGAWLRREGLYSSSITQWRKERDAGLLQGRAPGESVGRPSAEQAEIARLKRALEVSERKRATSDAALEIGGKSLRALGDDLQERGTSRGRAADPACVSPQGRARQVLIGAYRALTAAGLSTRAASTVTGLPRSAEPRDRSRATPLRQVRARPANALTPSEQEAIVQALTSEDLVDRAPAQAYALLLEQGRYLGSVSTIYRVLRERKQVLERRRQARHPAKKRPELMADGPCQVFSWDITKLRSRIKGVYYDAYVMIDIYSRMIVGVHVHARENCELAAEMMREVFGVHGIPHVVHADRGTAMKSKSVTDLLQDLDIDPSYSRPKISNDNPYSEANFRTLKYSPWFPEYFTDLGHARQFMDDFAAWYNACHHHSGIGLLVPADVHYGRHHQVQATRLAALEEARRAHPERFSSGPAILPKSLRLPEQAWINKPEEPSPDPAAATRTKPAAA</sequence>
<dbReference type="PROSITE" id="PS50994">
    <property type="entry name" value="INTEGRASE"/>
    <property type="match status" value="1"/>
</dbReference>